<name>A0A2L2TDL9_9HYPO</name>
<evidence type="ECO:0000313" key="2">
    <source>
        <dbReference type="Proteomes" id="UP000245910"/>
    </source>
</evidence>
<protein>
    <submittedName>
        <fullName evidence="1">Uncharacterized protein</fullName>
    </submittedName>
</protein>
<accession>A0A2L2TDL9</accession>
<dbReference type="OrthoDB" id="6499973at2759"/>
<dbReference type="EMBL" id="LN649229">
    <property type="protein sequence ID" value="CEI63521.1"/>
    <property type="molecule type" value="Genomic_DNA"/>
</dbReference>
<dbReference type="STRING" id="56646.A0A2L2TDL9"/>
<evidence type="ECO:0000313" key="1">
    <source>
        <dbReference type="EMBL" id="CEI63521.1"/>
    </source>
</evidence>
<dbReference type="AlphaFoldDB" id="A0A2L2TDL9"/>
<organism evidence="1 2">
    <name type="scientific">Fusarium venenatum</name>
    <dbReference type="NCBI Taxonomy" id="56646"/>
    <lineage>
        <taxon>Eukaryota</taxon>
        <taxon>Fungi</taxon>
        <taxon>Dikarya</taxon>
        <taxon>Ascomycota</taxon>
        <taxon>Pezizomycotina</taxon>
        <taxon>Sordariomycetes</taxon>
        <taxon>Hypocreomycetidae</taxon>
        <taxon>Hypocreales</taxon>
        <taxon>Nectriaceae</taxon>
        <taxon>Fusarium</taxon>
    </lineage>
</organism>
<keyword evidence="2" id="KW-1185">Reference proteome</keyword>
<reference evidence="2" key="1">
    <citation type="submission" date="2014-10" db="EMBL/GenBank/DDBJ databases">
        <authorList>
            <person name="King R."/>
        </authorList>
    </citation>
    <scope>NUCLEOTIDE SEQUENCE [LARGE SCALE GENOMIC DNA]</scope>
    <source>
        <strain evidence="2">A3/5</strain>
    </source>
</reference>
<proteinExistence type="predicted"/>
<dbReference type="Proteomes" id="UP000245910">
    <property type="component" value="Chromosome I"/>
</dbReference>
<sequence length="120" mass="14272">MTQYKGRKHPDNFQYYRRWGFAIYRMYCGPDSDKHWNMLLDALRRQTMLAFGCFEDDEESDQGDVQRLKELFFLDAREDPVLPDGLDVAGIREFYKNKNSISIDTWRTTSITTVSLLMNR</sequence>